<sequence>QLQTPNLLIMVVFQSPKKLGQKRKHDSAEYCQRDSMKDQTDQNADIVRRSHRSRSTVQRFEAASCSTRYGMGEKIGSAGSGLVGAEHYDVVSLRVGPENSLVEYLVSWSQ</sequence>
<name>A0A0B6Y824_9EUPU</name>
<evidence type="ECO:0000256" key="1">
    <source>
        <dbReference type="SAM" id="MobiDB-lite"/>
    </source>
</evidence>
<accession>A0A0B6Y824</accession>
<organism evidence="2">
    <name type="scientific">Arion vulgaris</name>
    <dbReference type="NCBI Taxonomy" id="1028688"/>
    <lineage>
        <taxon>Eukaryota</taxon>
        <taxon>Metazoa</taxon>
        <taxon>Spiralia</taxon>
        <taxon>Lophotrochozoa</taxon>
        <taxon>Mollusca</taxon>
        <taxon>Gastropoda</taxon>
        <taxon>Heterobranchia</taxon>
        <taxon>Euthyneura</taxon>
        <taxon>Panpulmonata</taxon>
        <taxon>Eupulmonata</taxon>
        <taxon>Stylommatophora</taxon>
        <taxon>Helicina</taxon>
        <taxon>Arionoidea</taxon>
        <taxon>Arionidae</taxon>
        <taxon>Arion</taxon>
    </lineage>
</organism>
<feature type="non-terminal residue" evidence="2">
    <location>
        <position position="1"/>
    </location>
</feature>
<feature type="region of interest" description="Disordered" evidence="1">
    <location>
        <begin position="23"/>
        <end position="44"/>
    </location>
</feature>
<reference evidence="2" key="1">
    <citation type="submission" date="2014-12" db="EMBL/GenBank/DDBJ databases">
        <title>Insight into the proteome of Arion vulgaris.</title>
        <authorList>
            <person name="Aradska J."/>
            <person name="Bulat T."/>
            <person name="Smidak R."/>
            <person name="Sarate P."/>
            <person name="Gangsoo J."/>
            <person name="Sialana F."/>
            <person name="Bilban M."/>
            <person name="Lubec G."/>
        </authorList>
    </citation>
    <scope>NUCLEOTIDE SEQUENCE</scope>
    <source>
        <tissue evidence="2">Skin</tissue>
    </source>
</reference>
<protein>
    <submittedName>
        <fullName evidence="2">Uncharacterized protein</fullName>
    </submittedName>
</protein>
<gene>
    <name evidence="2" type="primary">ORF14925</name>
</gene>
<evidence type="ECO:0000313" key="2">
    <source>
        <dbReference type="EMBL" id="CEK51951.1"/>
    </source>
</evidence>
<dbReference type="EMBL" id="HACG01005086">
    <property type="protein sequence ID" value="CEK51951.1"/>
    <property type="molecule type" value="Transcribed_RNA"/>
</dbReference>
<proteinExistence type="predicted"/>
<dbReference type="AlphaFoldDB" id="A0A0B6Y824"/>
<feature type="compositionally biased region" description="Basic and acidic residues" evidence="1">
    <location>
        <begin position="26"/>
        <end position="40"/>
    </location>
</feature>